<feature type="region of interest" description="Disordered" evidence="1">
    <location>
        <begin position="58"/>
        <end position="77"/>
    </location>
</feature>
<evidence type="ECO:0000313" key="3">
    <source>
        <dbReference type="Proteomes" id="UP000287033"/>
    </source>
</evidence>
<sequence length="128" mass="13968">MVRVPDGELQPPCVAAAGTRGTARALTGTRVKPEAELLHHTEPAAILGGSNVTGGRAGLRRGGSGITPGIGTGTGNGNGIGFRIEAVIWPGNRNRAWDMDPDRNWDWDPDQHRYRYHCQTWDKDRDRE</sequence>
<comment type="caution">
    <text evidence="2">The sequence shown here is derived from an EMBL/GenBank/DDBJ whole genome shotgun (WGS) entry which is preliminary data.</text>
</comment>
<reference evidence="2 3" key="1">
    <citation type="journal article" date="2018" name="Nat. Ecol. Evol.">
        <title>Shark genomes provide insights into elasmobranch evolution and the origin of vertebrates.</title>
        <authorList>
            <person name="Hara Y"/>
            <person name="Yamaguchi K"/>
            <person name="Onimaru K"/>
            <person name="Kadota M"/>
            <person name="Koyanagi M"/>
            <person name="Keeley SD"/>
            <person name="Tatsumi K"/>
            <person name="Tanaka K"/>
            <person name="Motone F"/>
            <person name="Kageyama Y"/>
            <person name="Nozu R"/>
            <person name="Adachi N"/>
            <person name="Nishimura O"/>
            <person name="Nakagawa R"/>
            <person name="Tanegashima C"/>
            <person name="Kiyatake I"/>
            <person name="Matsumoto R"/>
            <person name="Murakumo K"/>
            <person name="Nishida K"/>
            <person name="Terakita A"/>
            <person name="Kuratani S"/>
            <person name="Sato K"/>
            <person name="Hyodo S Kuraku.S."/>
        </authorList>
    </citation>
    <scope>NUCLEOTIDE SEQUENCE [LARGE SCALE GENOMIC DNA]</scope>
</reference>
<keyword evidence="3" id="KW-1185">Reference proteome</keyword>
<dbReference type="Proteomes" id="UP000287033">
    <property type="component" value="Unassembled WGS sequence"/>
</dbReference>
<protein>
    <submittedName>
        <fullName evidence="2">Uncharacterized protein</fullName>
    </submittedName>
</protein>
<accession>A0A401SCY0</accession>
<proteinExistence type="predicted"/>
<organism evidence="2 3">
    <name type="scientific">Chiloscyllium punctatum</name>
    <name type="common">Brownbanded bambooshark</name>
    <name type="synonym">Hemiscyllium punctatum</name>
    <dbReference type="NCBI Taxonomy" id="137246"/>
    <lineage>
        <taxon>Eukaryota</taxon>
        <taxon>Metazoa</taxon>
        <taxon>Chordata</taxon>
        <taxon>Craniata</taxon>
        <taxon>Vertebrata</taxon>
        <taxon>Chondrichthyes</taxon>
        <taxon>Elasmobranchii</taxon>
        <taxon>Galeomorphii</taxon>
        <taxon>Galeoidea</taxon>
        <taxon>Orectolobiformes</taxon>
        <taxon>Hemiscylliidae</taxon>
        <taxon>Chiloscyllium</taxon>
    </lineage>
</organism>
<name>A0A401SCY0_CHIPU</name>
<dbReference type="EMBL" id="BEZZ01000197">
    <property type="protein sequence ID" value="GCC28272.1"/>
    <property type="molecule type" value="Genomic_DNA"/>
</dbReference>
<dbReference type="AlphaFoldDB" id="A0A401SCY0"/>
<evidence type="ECO:0000256" key="1">
    <source>
        <dbReference type="SAM" id="MobiDB-lite"/>
    </source>
</evidence>
<gene>
    <name evidence="2" type="ORF">chiPu_0006701</name>
</gene>
<evidence type="ECO:0000313" key="2">
    <source>
        <dbReference type="EMBL" id="GCC28272.1"/>
    </source>
</evidence>